<gene>
    <name evidence="1" type="ORF">CRENBAI_026327</name>
</gene>
<sequence length="74" mass="8615">MAYMGFLCSKRDLYTWFPHLFTDYDKTNMDSSCNLSCNGENNQNHVRFESSTRHFRAKRVQSVNAGLTLPQGYI</sequence>
<keyword evidence="2" id="KW-1185">Reference proteome</keyword>
<evidence type="ECO:0000313" key="1">
    <source>
        <dbReference type="EMBL" id="KAK5603905.1"/>
    </source>
</evidence>
<comment type="caution">
    <text evidence="1">The sequence shown here is derived from an EMBL/GenBank/DDBJ whole genome shotgun (WGS) entry which is preliminary data.</text>
</comment>
<proteinExistence type="predicted"/>
<dbReference type="Proteomes" id="UP001311232">
    <property type="component" value="Unassembled WGS sequence"/>
</dbReference>
<dbReference type="EMBL" id="JAHHUM010002392">
    <property type="protein sequence ID" value="KAK5603905.1"/>
    <property type="molecule type" value="Genomic_DNA"/>
</dbReference>
<dbReference type="AlphaFoldDB" id="A0AAV9R6D7"/>
<name>A0AAV9R6D7_9TELE</name>
<reference evidence="1 2" key="1">
    <citation type="submission" date="2021-06" db="EMBL/GenBank/DDBJ databases">
        <authorList>
            <person name="Palmer J.M."/>
        </authorList>
    </citation>
    <scope>NUCLEOTIDE SEQUENCE [LARGE SCALE GENOMIC DNA]</scope>
    <source>
        <strain evidence="1 2">MEX-2019</strain>
        <tissue evidence="1">Muscle</tissue>
    </source>
</reference>
<accession>A0AAV9R6D7</accession>
<evidence type="ECO:0000313" key="2">
    <source>
        <dbReference type="Proteomes" id="UP001311232"/>
    </source>
</evidence>
<organism evidence="1 2">
    <name type="scientific">Crenichthys baileyi</name>
    <name type="common">White River springfish</name>
    <dbReference type="NCBI Taxonomy" id="28760"/>
    <lineage>
        <taxon>Eukaryota</taxon>
        <taxon>Metazoa</taxon>
        <taxon>Chordata</taxon>
        <taxon>Craniata</taxon>
        <taxon>Vertebrata</taxon>
        <taxon>Euteleostomi</taxon>
        <taxon>Actinopterygii</taxon>
        <taxon>Neopterygii</taxon>
        <taxon>Teleostei</taxon>
        <taxon>Neoteleostei</taxon>
        <taxon>Acanthomorphata</taxon>
        <taxon>Ovalentaria</taxon>
        <taxon>Atherinomorphae</taxon>
        <taxon>Cyprinodontiformes</taxon>
        <taxon>Goodeidae</taxon>
        <taxon>Crenichthys</taxon>
    </lineage>
</organism>
<protein>
    <submittedName>
        <fullName evidence="1">Uncharacterized protein</fullName>
    </submittedName>
</protein>